<dbReference type="Proteomes" id="UP000295055">
    <property type="component" value="Unassembled WGS sequence"/>
</dbReference>
<comment type="caution">
    <text evidence="2">The sequence shown here is derived from an EMBL/GenBank/DDBJ whole genome shotgun (WGS) entry which is preliminary data.</text>
</comment>
<evidence type="ECO:0008006" key="4">
    <source>
        <dbReference type="Google" id="ProtNLM"/>
    </source>
</evidence>
<evidence type="ECO:0000313" key="3">
    <source>
        <dbReference type="Proteomes" id="UP000295055"/>
    </source>
</evidence>
<organism evidence="2 3">
    <name type="scientific">Providencia alcalifaciens</name>
    <dbReference type="NCBI Taxonomy" id="126385"/>
    <lineage>
        <taxon>Bacteria</taxon>
        <taxon>Pseudomonadati</taxon>
        <taxon>Pseudomonadota</taxon>
        <taxon>Gammaproteobacteria</taxon>
        <taxon>Enterobacterales</taxon>
        <taxon>Morganellaceae</taxon>
        <taxon>Providencia</taxon>
    </lineage>
</organism>
<accession>A0A4R3NEJ0</accession>
<proteinExistence type="predicted"/>
<evidence type="ECO:0000313" key="2">
    <source>
        <dbReference type="EMBL" id="TCT28165.1"/>
    </source>
</evidence>
<protein>
    <recommendedName>
        <fullName evidence="4">Type 1 fimbrial protein</fullName>
    </recommendedName>
</protein>
<feature type="chain" id="PRO_5020252665" description="Type 1 fimbrial protein" evidence="1">
    <location>
        <begin position="27"/>
        <end position="114"/>
    </location>
</feature>
<keyword evidence="1" id="KW-0732">Signal</keyword>
<dbReference type="AlphaFoldDB" id="A0A4R3NEJ0"/>
<feature type="signal peptide" evidence="1">
    <location>
        <begin position="1"/>
        <end position="26"/>
    </location>
</feature>
<dbReference type="RefSeq" id="WP_132497330.1">
    <property type="nucleotide sequence ID" value="NZ_SMAS01000019.1"/>
</dbReference>
<reference evidence="2 3" key="1">
    <citation type="submission" date="2019-03" db="EMBL/GenBank/DDBJ databases">
        <title>Genomic analyses of the natural microbiome of Caenorhabditis elegans.</title>
        <authorList>
            <person name="Samuel B."/>
        </authorList>
    </citation>
    <scope>NUCLEOTIDE SEQUENCE [LARGE SCALE GENOMIC DNA]</scope>
    <source>
        <strain evidence="2 3">JUb102</strain>
    </source>
</reference>
<evidence type="ECO:0000256" key="1">
    <source>
        <dbReference type="SAM" id="SignalP"/>
    </source>
</evidence>
<sequence>MTDSVKKIAPAIIVFTALMESMSAFASQSSEMKHAPTGVIHFTGAIVAPPCVVETDGHQVETQCWHDNGEKKTASIDAIKLAGKEIRLPNHKGIQTFNWINKDNQLGIYTVIYD</sequence>
<dbReference type="OrthoDB" id="6458927at2"/>
<name>A0A4R3NEJ0_9GAMM</name>
<dbReference type="EMBL" id="SMAS01000019">
    <property type="protein sequence ID" value="TCT28165.1"/>
    <property type="molecule type" value="Genomic_DNA"/>
</dbReference>
<gene>
    <name evidence="2" type="ORF">EC835_1194</name>
</gene>